<evidence type="ECO:0000259" key="6">
    <source>
        <dbReference type="Pfam" id="PF08281"/>
    </source>
</evidence>
<protein>
    <submittedName>
        <fullName evidence="7">Hypothetical conserved protein</fullName>
    </submittedName>
</protein>
<dbReference type="InterPro" id="IPR013249">
    <property type="entry name" value="RNA_pol_sigma70_r4_t2"/>
</dbReference>
<reference evidence="7" key="2">
    <citation type="journal article" date="2012" name="PLoS ONE">
        <title>A Deeply Branching Thermophilic Bacterium with an Ancient Acetyl-CoA Pathway Dominates a Subsurface Ecosystem.</title>
        <authorList>
            <person name="Takami H."/>
            <person name="Noguchi H."/>
            <person name="Takaki Y."/>
            <person name="Uchiyama I."/>
            <person name="Toyoda A."/>
            <person name="Nishi S."/>
            <person name="Chee G.-J."/>
            <person name="Arai W."/>
            <person name="Nunoura T."/>
            <person name="Itoh T."/>
            <person name="Hattori M."/>
            <person name="Takai K."/>
        </authorList>
    </citation>
    <scope>NUCLEOTIDE SEQUENCE</scope>
</reference>
<dbReference type="GO" id="GO:0003677">
    <property type="term" value="F:DNA binding"/>
    <property type="evidence" value="ECO:0007669"/>
    <property type="project" value="InterPro"/>
</dbReference>
<evidence type="ECO:0000313" key="7">
    <source>
        <dbReference type="EMBL" id="BAL56740.1"/>
    </source>
</evidence>
<dbReference type="InterPro" id="IPR014284">
    <property type="entry name" value="RNA_pol_sigma-70_dom"/>
</dbReference>
<evidence type="ECO:0000256" key="4">
    <source>
        <dbReference type="ARBA" id="ARBA00023163"/>
    </source>
</evidence>
<feature type="domain" description="RNA polymerase sigma-70 region 2" evidence="5">
    <location>
        <begin position="55"/>
        <end position="102"/>
    </location>
</feature>
<evidence type="ECO:0000259" key="5">
    <source>
        <dbReference type="Pfam" id="PF04542"/>
    </source>
</evidence>
<dbReference type="Pfam" id="PF08281">
    <property type="entry name" value="Sigma70_r4_2"/>
    <property type="match status" value="1"/>
</dbReference>
<dbReference type="Gene3D" id="1.10.10.10">
    <property type="entry name" value="Winged helix-like DNA-binding domain superfamily/Winged helix DNA-binding domain"/>
    <property type="match status" value="1"/>
</dbReference>
<dbReference type="PANTHER" id="PTHR43133:SF51">
    <property type="entry name" value="RNA POLYMERASE SIGMA FACTOR"/>
    <property type="match status" value="1"/>
</dbReference>
<dbReference type="InterPro" id="IPR039425">
    <property type="entry name" value="RNA_pol_sigma-70-like"/>
</dbReference>
<evidence type="ECO:0000256" key="2">
    <source>
        <dbReference type="ARBA" id="ARBA00023015"/>
    </source>
</evidence>
<dbReference type="AlphaFoldDB" id="H5SKQ4"/>
<dbReference type="Pfam" id="PF04542">
    <property type="entry name" value="Sigma70_r2"/>
    <property type="match status" value="1"/>
</dbReference>
<dbReference type="GO" id="GO:0006352">
    <property type="term" value="P:DNA-templated transcription initiation"/>
    <property type="evidence" value="ECO:0007669"/>
    <property type="project" value="InterPro"/>
</dbReference>
<name>H5SKQ4_9ZZZZ</name>
<dbReference type="EMBL" id="AP011757">
    <property type="protein sequence ID" value="BAL56740.1"/>
    <property type="molecule type" value="Genomic_DNA"/>
</dbReference>
<dbReference type="InterPro" id="IPR007627">
    <property type="entry name" value="RNA_pol_sigma70_r2"/>
</dbReference>
<gene>
    <name evidence="7" type="ORF">HGMM_F42G03C03</name>
</gene>
<proteinExistence type="inferred from homology"/>
<dbReference type="InterPro" id="IPR013325">
    <property type="entry name" value="RNA_pol_sigma_r2"/>
</dbReference>
<reference evidence="7" key="1">
    <citation type="journal article" date="2005" name="Environ. Microbiol.">
        <title>Genetic and functional properties of uncultivated thermophilic crenarchaeotes from a subsurface gold mine as revealed by analysis of genome fragments.</title>
        <authorList>
            <person name="Nunoura T."/>
            <person name="Hirayama H."/>
            <person name="Takami H."/>
            <person name="Oida H."/>
            <person name="Nishi S."/>
            <person name="Shimamura S."/>
            <person name="Suzuki Y."/>
            <person name="Inagaki F."/>
            <person name="Takai K."/>
            <person name="Nealson K.H."/>
            <person name="Horikoshi K."/>
        </authorList>
    </citation>
    <scope>NUCLEOTIDE SEQUENCE</scope>
</reference>
<evidence type="ECO:0000256" key="3">
    <source>
        <dbReference type="ARBA" id="ARBA00023082"/>
    </source>
</evidence>
<dbReference type="NCBIfam" id="TIGR02937">
    <property type="entry name" value="sigma70-ECF"/>
    <property type="match status" value="1"/>
</dbReference>
<evidence type="ECO:0000256" key="1">
    <source>
        <dbReference type="ARBA" id="ARBA00010641"/>
    </source>
</evidence>
<keyword evidence="3" id="KW-0731">Sigma factor</keyword>
<dbReference type="PANTHER" id="PTHR43133">
    <property type="entry name" value="RNA POLYMERASE ECF-TYPE SIGMA FACTO"/>
    <property type="match status" value="1"/>
</dbReference>
<dbReference type="Gene3D" id="1.10.1740.10">
    <property type="match status" value="1"/>
</dbReference>
<organism evidence="7">
    <name type="scientific">uncultured prokaryote</name>
    <dbReference type="NCBI Taxonomy" id="198431"/>
    <lineage>
        <taxon>unclassified sequences</taxon>
        <taxon>environmental samples</taxon>
    </lineage>
</organism>
<keyword evidence="4" id="KW-0804">Transcription</keyword>
<dbReference type="GO" id="GO:0016987">
    <property type="term" value="F:sigma factor activity"/>
    <property type="evidence" value="ECO:0007669"/>
    <property type="project" value="UniProtKB-KW"/>
</dbReference>
<feature type="domain" description="RNA polymerase sigma factor 70 region 4 type 2" evidence="6">
    <location>
        <begin position="150"/>
        <end position="193"/>
    </location>
</feature>
<dbReference type="SUPFAM" id="SSF88946">
    <property type="entry name" value="Sigma2 domain of RNA polymerase sigma factors"/>
    <property type="match status" value="1"/>
</dbReference>
<sequence>MRSNEAWLMALRSEGALRQEALAELRQYLLRAVLVYLQRHRSDVIHMAPEEIEGLAEESTQEALMQILAKLDTFRGEGKFTTWAYKFVIHIAASELRLRRWTTLSLDTLRGEEEFPLLKVVEDVQVDDPERALERRQLLELVQRIIDEDLTERQRTAIVAVHFHGVPVEEVAARLGTNRNNLYKLMHDARKRIKERLIEHHLSEGDILALFGQLD</sequence>
<dbReference type="SUPFAM" id="SSF88659">
    <property type="entry name" value="Sigma3 and sigma4 domains of RNA polymerase sigma factors"/>
    <property type="match status" value="1"/>
</dbReference>
<comment type="similarity">
    <text evidence="1">Belongs to the sigma-70 factor family. ECF subfamily.</text>
</comment>
<dbReference type="InterPro" id="IPR013324">
    <property type="entry name" value="RNA_pol_sigma_r3/r4-like"/>
</dbReference>
<dbReference type="InterPro" id="IPR036388">
    <property type="entry name" value="WH-like_DNA-bd_sf"/>
</dbReference>
<keyword evidence="2" id="KW-0805">Transcription regulation</keyword>
<accession>H5SKQ4</accession>